<keyword evidence="6" id="KW-0064">Aspartyl protease</keyword>
<reference evidence="21" key="4">
    <citation type="journal article" date="2004" name="Genome Res.">
        <title>Gene loss and movement in the maize genome.</title>
        <authorList>
            <person name="Lai J."/>
            <person name="Ma J."/>
            <person name="Swigonova Z."/>
            <person name="Ramakrishna W."/>
            <person name="Linton E."/>
            <person name="Llaca V."/>
            <person name="Tanyolac B."/>
            <person name="Park Y.J."/>
            <person name="Jeong O.Y."/>
            <person name="Bennetzen J.L."/>
            <person name="Messing J."/>
        </authorList>
    </citation>
    <scope>NUCLEOTIDE SEQUENCE</scope>
</reference>
<dbReference type="GO" id="GO:0006310">
    <property type="term" value="P:DNA recombination"/>
    <property type="evidence" value="ECO:0007669"/>
    <property type="project" value="UniProtKB-KW"/>
</dbReference>
<evidence type="ECO:0000259" key="20">
    <source>
        <dbReference type="PROSITE" id="PS50994"/>
    </source>
</evidence>
<feature type="compositionally biased region" description="Low complexity" evidence="18">
    <location>
        <begin position="92"/>
        <end position="104"/>
    </location>
</feature>
<dbReference type="Pfam" id="PF17921">
    <property type="entry name" value="Integrase_H2C2"/>
    <property type="match status" value="1"/>
</dbReference>
<dbReference type="InterPro" id="IPR050951">
    <property type="entry name" value="Retrovirus_Pol_polyprotein"/>
</dbReference>
<keyword evidence="1" id="KW-0645">Protease</keyword>
<feature type="region of interest" description="Disordered" evidence="18">
    <location>
        <begin position="1548"/>
        <end position="1580"/>
    </location>
</feature>
<dbReference type="InterPro" id="IPR036397">
    <property type="entry name" value="RNaseH_sf"/>
</dbReference>
<dbReference type="InterPro" id="IPR001584">
    <property type="entry name" value="Integrase_cat-core"/>
</dbReference>
<keyword evidence="3" id="KW-0548">Nucleotidyltransferase</keyword>
<protein>
    <submittedName>
        <fullName evidence="21">Putative gag-pol polyprotein</fullName>
    </submittedName>
</protein>
<keyword evidence="2" id="KW-0808">Transferase</keyword>
<feature type="region of interest" description="Disordered" evidence="18">
    <location>
        <begin position="81"/>
        <end position="111"/>
    </location>
</feature>
<dbReference type="SUPFAM" id="SSF56672">
    <property type="entry name" value="DNA/RNA polymerases"/>
    <property type="match status" value="2"/>
</dbReference>
<keyword evidence="9" id="KW-0460">Magnesium</keyword>
<keyword evidence="7" id="KW-0255">Endonuclease</keyword>
<dbReference type="PROSITE" id="PS50994">
    <property type="entry name" value="INTEGRASE"/>
    <property type="match status" value="1"/>
</dbReference>
<evidence type="ECO:0000256" key="12">
    <source>
        <dbReference type="ARBA" id="ARBA00022918"/>
    </source>
</evidence>
<dbReference type="InterPro" id="IPR001969">
    <property type="entry name" value="Aspartic_peptidase_AS"/>
</dbReference>
<dbReference type="Pfam" id="PF17919">
    <property type="entry name" value="RT_RNaseH_2"/>
    <property type="match status" value="1"/>
</dbReference>
<evidence type="ECO:0000256" key="7">
    <source>
        <dbReference type="ARBA" id="ARBA00022759"/>
    </source>
</evidence>
<dbReference type="CDD" id="cd00303">
    <property type="entry name" value="retropepsin_like"/>
    <property type="match status" value="1"/>
</dbReference>
<evidence type="ECO:0000256" key="8">
    <source>
        <dbReference type="ARBA" id="ARBA00022801"/>
    </source>
</evidence>
<dbReference type="FunFam" id="1.10.340.70:FF:000001">
    <property type="entry name" value="Retrovirus-related Pol polyprotein from transposon gypsy-like Protein"/>
    <property type="match status" value="1"/>
</dbReference>
<keyword evidence="13" id="KW-0239">DNA-directed DNA polymerase</keyword>
<dbReference type="GO" id="GO:0003677">
    <property type="term" value="F:DNA binding"/>
    <property type="evidence" value="ECO:0007669"/>
    <property type="project" value="UniProtKB-KW"/>
</dbReference>
<keyword evidence="8" id="KW-0378">Hydrolase</keyword>
<dbReference type="Pfam" id="PF08284">
    <property type="entry name" value="RVP_2"/>
    <property type="match status" value="1"/>
</dbReference>
<keyword evidence="11" id="KW-0229">DNA integration</keyword>
<reference evidence="21" key="3">
    <citation type="submission" date="2002-01" db="EMBL/GenBank/DDBJ databases">
        <authorList>
            <person name="Llaca V."/>
            <person name="Linton E.W."/>
            <person name="Young S."/>
            <person name="Kovchok S."/>
            <person name="Messing J."/>
        </authorList>
    </citation>
    <scope>NUCLEOTIDE SEQUENCE</scope>
</reference>
<evidence type="ECO:0000256" key="1">
    <source>
        <dbReference type="ARBA" id="ARBA00022670"/>
    </source>
</evidence>
<dbReference type="InterPro" id="IPR041588">
    <property type="entry name" value="Integrase_H2C2"/>
</dbReference>
<dbReference type="Gene3D" id="3.30.70.270">
    <property type="match status" value="2"/>
</dbReference>
<dbReference type="Pfam" id="PF00078">
    <property type="entry name" value="RVT_1"/>
    <property type="match status" value="2"/>
</dbReference>
<dbReference type="InterPro" id="IPR026960">
    <property type="entry name" value="RVT-Znf"/>
</dbReference>
<dbReference type="CDD" id="cd09274">
    <property type="entry name" value="RNase_HI_RT_Ty3"/>
    <property type="match status" value="1"/>
</dbReference>
<dbReference type="CDD" id="cd01647">
    <property type="entry name" value="RT_LTR"/>
    <property type="match status" value="1"/>
</dbReference>
<dbReference type="CDD" id="cd01650">
    <property type="entry name" value="RT_nLTR_like"/>
    <property type="match status" value="1"/>
</dbReference>
<dbReference type="Gene3D" id="1.10.340.70">
    <property type="match status" value="1"/>
</dbReference>
<keyword evidence="12" id="KW-0695">RNA-directed DNA polymerase</keyword>
<evidence type="ECO:0000259" key="19">
    <source>
        <dbReference type="PROSITE" id="PS50878"/>
    </source>
</evidence>
<dbReference type="SUPFAM" id="SSF54160">
    <property type="entry name" value="Chromo domain-like"/>
    <property type="match status" value="1"/>
</dbReference>
<evidence type="ECO:0000256" key="10">
    <source>
        <dbReference type="ARBA" id="ARBA00022884"/>
    </source>
</evidence>
<dbReference type="GO" id="GO:0003723">
    <property type="term" value="F:RNA binding"/>
    <property type="evidence" value="ECO:0007669"/>
    <property type="project" value="UniProtKB-KW"/>
</dbReference>
<feature type="domain" description="Reverse transcriptase" evidence="19">
    <location>
        <begin position="665"/>
        <end position="844"/>
    </location>
</feature>
<dbReference type="GO" id="GO:0006508">
    <property type="term" value="P:proteolysis"/>
    <property type="evidence" value="ECO:0007669"/>
    <property type="project" value="UniProtKB-KW"/>
</dbReference>
<dbReference type="PANTHER" id="PTHR37984">
    <property type="entry name" value="PROTEIN CBG26694"/>
    <property type="match status" value="1"/>
</dbReference>
<feature type="compositionally biased region" description="Polar residues" evidence="18">
    <location>
        <begin position="351"/>
        <end position="370"/>
    </location>
</feature>
<dbReference type="Pfam" id="PF03732">
    <property type="entry name" value="Retrotrans_gag"/>
    <property type="match status" value="1"/>
</dbReference>
<feature type="region of interest" description="Disordered" evidence="18">
    <location>
        <begin position="333"/>
        <end position="374"/>
    </location>
</feature>
<dbReference type="InterPro" id="IPR021109">
    <property type="entry name" value="Peptidase_aspartic_dom_sf"/>
</dbReference>
<feature type="domain" description="Integrase catalytic" evidence="20">
    <location>
        <begin position="1187"/>
        <end position="1348"/>
    </location>
</feature>
<organism evidence="21">
    <name type="scientific">Zea mays</name>
    <name type="common">Maize</name>
    <dbReference type="NCBI Taxonomy" id="4577"/>
    <lineage>
        <taxon>Eukaryota</taxon>
        <taxon>Viridiplantae</taxon>
        <taxon>Streptophyta</taxon>
        <taxon>Embryophyta</taxon>
        <taxon>Tracheophyta</taxon>
        <taxon>Spermatophyta</taxon>
        <taxon>Magnoliopsida</taxon>
        <taxon>Liliopsida</taxon>
        <taxon>Poales</taxon>
        <taxon>Poaceae</taxon>
        <taxon>PACMAD clade</taxon>
        <taxon>Panicoideae</taxon>
        <taxon>Andropogonodae</taxon>
        <taxon>Andropogoneae</taxon>
        <taxon>Tripsacinae</taxon>
        <taxon>Zea</taxon>
    </lineage>
</organism>
<dbReference type="InterPro" id="IPR005162">
    <property type="entry name" value="Retrotrans_gag_dom"/>
</dbReference>
<dbReference type="GO" id="GO:0046872">
    <property type="term" value="F:metal ion binding"/>
    <property type="evidence" value="ECO:0007669"/>
    <property type="project" value="UniProtKB-KW"/>
</dbReference>
<evidence type="ECO:0000256" key="5">
    <source>
        <dbReference type="ARBA" id="ARBA00022723"/>
    </source>
</evidence>
<evidence type="ECO:0000256" key="18">
    <source>
        <dbReference type="SAM" id="MobiDB-lite"/>
    </source>
</evidence>
<dbReference type="InterPro" id="IPR043128">
    <property type="entry name" value="Rev_trsase/Diguanyl_cyclase"/>
</dbReference>
<evidence type="ECO:0000256" key="2">
    <source>
        <dbReference type="ARBA" id="ARBA00022679"/>
    </source>
</evidence>
<dbReference type="InterPro" id="IPR000477">
    <property type="entry name" value="RT_dom"/>
</dbReference>
<gene>
    <name evidence="21" type="primary">Z195D10.11</name>
</gene>
<reference evidence="21" key="2">
    <citation type="submission" date="2002-01" db="EMBL/GenBank/DDBJ databases">
        <authorList>
            <person name="Ramakrishna W."/>
            <person name="Emberton J."/>
            <person name="SanMiguel P."/>
            <person name="Bennetzen J."/>
        </authorList>
    </citation>
    <scope>NUCLEOTIDE SEQUENCE</scope>
</reference>
<feature type="coiled-coil region" evidence="17">
    <location>
        <begin position="1"/>
        <end position="36"/>
    </location>
</feature>
<dbReference type="PANTHER" id="PTHR37984:SF5">
    <property type="entry name" value="PROTEIN NYNRIN-LIKE"/>
    <property type="match status" value="1"/>
</dbReference>
<dbReference type="Gene3D" id="2.40.70.10">
    <property type="entry name" value="Acid Proteases"/>
    <property type="match status" value="1"/>
</dbReference>
<sequence>MQKVLEALSQMEERMTATLENRCSAIEQRIDAMAQQAEARFISLEMGHSEVDTWRPEVERRLENLFLESKRATKFMERETIAADQTKPGLFAPSGSASGHPSAGKQPADGPFGHRAEPCHRARGFGHGHAQTHVPVKGTYHDSPRIDPFDDSVRHTELNGGHEGFRCGHGNLPRVNFPQFDGDNPQLWKTLCENYFDMYDVEPYMWIRVATMHFIGRAASWLQSVGRRVCMLSWSEFCRQLQDRFGREQHESLIRQLFHIHQSGTVAEYVEQFSILVDHLSAYEANADPLYYTMRFIDGLRDDIKAVIMVQRPSNLDTACSLALVQEEATTARRWRRSEPSSSHAGPKTGVQLSASTKWTSNKDSTQSASHSDKLESLRRFRRAKGLCDKCAEKWNPGHKCAATAQLHAMEEVWSLLVDEEVPESDLSPPEPAPEQLFVTISKSAWTGSTGRQTLKLNGSIQNHPLLILIDSGSSHTFLNDQLRPHLQGVTSMASTLQVQVANGAMVTCHYKLLQAQWQIQNCSFTSDVSFLPLPYYDMVVGMDWLESFSPMRVDWAQKWLIIPYQGSSVLLQGNTAGVPADTVIELLFMESASSVSSSPDSHPAIQALLQQFSSVFAEPQGLPPSRDCDHAIPLVEGAQPVSVRPYRYPPALKDKIEKQVQEMLHQGVIQKSNSSFASPVLLVKKKDMTWRFCVDYRYLNALTLKSKYPVPVFDQLIDELAHSKWFSKLDLRAGYHQILLKPGEEYKTAFQTHVGHYEFRVMAFGLTGAPNTFLSAMNETLKPVLRKCALVFFDDILIYSKSFEEHLLHLQKVLQLLLSDNWKVKLSKCEFAKTNTAYLGHIISEQGVSTYPSKIQAISSWAVPTSAKELRCFLGLAGFYRKFVKHFGIISRPLFDLLKKHTLFVWTVDHSKAFEVLKQALVTAPVLALPDFSQPFCIHTDASYYGVGAVLMQSGHPLAFLSKALGPKNQGLSTYEKEYMAIILAIAQWRSYLQLAEFIIYTDHRSLAQLNEQRLHTIWQQKMYTKLAGLQYKIVYRKGVDNGAADALSRKVQEDSHCCAISHSVPTWLQEVVEGYDKDPTSKQLLAQLILNSADKAPFSLHQGIIRHKNRIWLGGNLQLQQKVLQAMHDTAVGGHSGAPATYHKVKQMFYWPGMRADVLQYVQSCTVCQQSKPDRAKYPGLLQPLEVPPQAWHTISLDFIEGLPRSAHYNCILVVVDKFSKYGHFLPLLHPFTAAKVARVFLDNVYKLHGLPVNIISDRDRIFTSSFWQQLFQITGTNLSMSSSYHPQSDGQTERLNQCLETFLRCYVHTCPSRWSAWLSVAEYWYNTTVHSTLGRTPFEVLYGHTPRHFGILVDTVVPQPELETWLKERELMTKVIKLHLHRAQDRMKRQADKQRSERVFSVGDWVYLKLQPYIQSSVATRSNHKLSFKFFGPFQITDRLGSVAYRLALPASSSIHPIFHVSQLKRVIGRDQRASPQLPQDVGPIQVPTRILQRRFIDRGGELIAQVKVVWSGMTEDLATWEDVEALRARFPKALIWDQAGARGQGNVSKASSEDKKKLAASENQDLETAATHQETMQPRVLRTRKPNLNVGVCTPTSKHCWKQRSKHRAIVEGGANTAFHRAIATHRMRQNQITTISVGGCELSSHASKSAAVTDFFKDLMSCKHRVRWDFSLNTLYSDCPRASSVLDAPFLQSEAKNVVRMMNKNSAPGPDGFGPNFYLAAWDMVCPQILQLLAEFYIGNIQLSRINRAFVVLLPKKTTPLAVSDYRPICLQNCSVKIISKILTSRLQREIHKFISLDQTGFLKGRSISENFVYALDLIQCCHKRRAPAIALKLDFAKAFDSVHWDALRCVLRARGFSERWQDWIDQLLQTSMTSVLLNGCPGPWWSCGRGLRQGDPLFPYLFLLVADVLQTLIKRDSRVKHPLTPAEPCVVLQYADDTMIVMEGDPVSVCALKQLLDSFSSATGLCINFQKSVLVPIHMGESAVHHCVSLLGCRREGFPQTYLGLPLSLTKIRLPTFVPYMAKTDKYLAGWQAALLNPMGRLVLINSVLDSQLVYIMSSLQLLPGFVKKIDSKRRSFLWSGKDSCAGAKCLVAWDKVCLDKDEGGLGVTDLMTRNTCLLLKLLHRLFTAVGSSWASWVRGRVCLATLTGDLSGNHWMTLRALLPLYRSITTCSIKDGRSTAFWFDAWHGEDDLSTKFLSLFSHAKNPEVSVRDVLEAGLAAHLVPRLTSQAVAERDALQLVLDDVLLSEAPDVRHCPIAGAGGNLHTGSLYRVMRCGEGMRSAEAVFVWRNQAPPRVCFFGWLVNNGRIQCRVNLARKQIVQDTMCEVCGRAPEDTTHIFLHCGFASSFWGALGITIASDCSNVLLSLLRPPAIPAKHYNMFILLCCWQL</sequence>
<dbReference type="InterPro" id="IPR012337">
    <property type="entry name" value="RNaseH-like_sf"/>
</dbReference>
<reference evidence="21" key="1">
    <citation type="submission" date="2002-01" db="EMBL/GenBank/DDBJ databases">
        <authorList>
            <person name="Doebley J."/>
        </authorList>
    </citation>
    <scope>NUCLEOTIDE SEQUENCE</scope>
</reference>
<evidence type="ECO:0000256" key="11">
    <source>
        <dbReference type="ARBA" id="ARBA00022908"/>
    </source>
</evidence>
<dbReference type="Gene3D" id="3.10.20.370">
    <property type="match status" value="1"/>
</dbReference>
<keyword evidence="4" id="KW-0540">Nuclease</keyword>
<keyword evidence="15" id="KW-0233">DNA recombination</keyword>
<accession>Q8SA91</accession>
<evidence type="ECO:0000256" key="14">
    <source>
        <dbReference type="ARBA" id="ARBA00023125"/>
    </source>
</evidence>
<dbReference type="Gene3D" id="3.30.420.10">
    <property type="entry name" value="Ribonuclease H-like superfamily/Ribonuclease H"/>
    <property type="match status" value="1"/>
</dbReference>
<dbReference type="GO" id="GO:0003964">
    <property type="term" value="F:RNA-directed DNA polymerase activity"/>
    <property type="evidence" value="ECO:0007669"/>
    <property type="project" value="UniProtKB-KW"/>
</dbReference>
<dbReference type="InterPro" id="IPR016197">
    <property type="entry name" value="Chromo-like_dom_sf"/>
</dbReference>
<dbReference type="GO" id="GO:0004519">
    <property type="term" value="F:endonuclease activity"/>
    <property type="evidence" value="ECO:0007669"/>
    <property type="project" value="UniProtKB-KW"/>
</dbReference>
<name>Q8SA91_MAIZE</name>
<keyword evidence="17" id="KW-0175">Coiled coil</keyword>
<dbReference type="InterPro" id="IPR056924">
    <property type="entry name" value="SH3_Tf2-1"/>
</dbReference>
<proteinExistence type="predicted"/>
<feature type="domain" description="Reverse transcriptase" evidence="19">
    <location>
        <begin position="1740"/>
        <end position="2013"/>
    </location>
</feature>
<evidence type="ECO:0000256" key="15">
    <source>
        <dbReference type="ARBA" id="ARBA00023172"/>
    </source>
</evidence>
<dbReference type="PROSITE" id="PS00141">
    <property type="entry name" value="ASP_PROTEASE"/>
    <property type="match status" value="1"/>
</dbReference>
<dbReference type="PROSITE" id="PS50878">
    <property type="entry name" value="RT_POL"/>
    <property type="match status" value="2"/>
</dbReference>
<dbReference type="Pfam" id="PF13966">
    <property type="entry name" value="zf-RVT"/>
    <property type="match status" value="1"/>
</dbReference>
<evidence type="ECO:0000256" key="17">
    <source>
        <dbReference type="SAM" id="Coils"/>
    </source>
</evidence>
<keyword evidence="10" id="KW-0694">RNA-binding</keyword>
<evidence type="ECO:0000256" key="4">
    <source>
        <dbReference type="ARBA" id="ARBA00022722"/>
    </source>
</evidence>
<dbReference type="Pfam" id="PF24626">
    <property type="entry name" value="SH3_Tf2-1"/>
    <property type="match status" value="1"/>
</dbReference>
<dbReference type="SUPFAM" id="SSF53098">
    <property type="entry name" value="Ribonuclease H-like"/>
    <property type="match status" value="1"/>
</dbReference>
<keyword evidence="5" id="KW-0479">Metal-binding</keyword>
<dbReference type="FunFam" id="3.30.70.270:FF:000020">
    <property type="entry name" value="Transposon Tf2-6 polyprotein-like Protein"/>
    <property type="match status" value="1"/>
</dbReference>
<dbReference type="ExpressionAtlas" id="Q8SA91">
    <property type="expression patterns" value="baseline and differential"/>
</dbReference>
<dbReference type="InterPro" id="IPR041577">
    <property type="entry name" value="RT_RNaseH_2"/>
</dbReference>
<keyword evidence="16" id="KW-0511">Multifunctional enzyme</keyword>
<dbReference type="Gene3D" id="3.10.10.10">
    <property type="entry name" value="HIV Type 1 Reverse Transcriptase, subunit A, domain 1"/>
    <property type="match status" value="1"/>
</dbReference>
<dbReference type="GO" id="GO:0015074">
    <property type="term" value="P:DNA integration"/>
    <property type="evidence" value="ECO:0007669"/>
    <property type="project" value="UniProtKB-KW"/>
</dbReference>
<evidence type="ECO:0000256" key="16">
    <source>
        <dbReference type="ARBA" id="ARBA00023268"/>
    </source>
</evidence>
<dbReference type="GO" id="GO:0004190">
    <property type="term" value="F:aspartic-type endopeptidase activity"/>
    <property type="evidence" value="ECO:0007669"/>
    <property type="project" value="UniProtKB-KW"/>
</dbReference>
<dbReference type="EMBL" id="AF466646">
    <property type="protein sequence ID" value="AAL76001.1"/>
    <property type="molecule type" value="Genomic_DNA"/>
</dbReference>
<dbReference type="GO" id="GO:0003887">
    <property type="term" value="F:DNA-directed DNA polymerase activity"/>
    <property type="evidence" value="ECO:0007669"/>
    <property type="project" value="UniProtKB-KW"/>
</dbReference>
<keyword evidence="14" id="KW-0238">DNA-binding</keyword>
<evidence type="ECO:0000313" key="21">
    <source>
        <dbReference type="EMBL" id="AAL76001.1"/>
    </source>
</evidence>
<evidence type="ECO:0000256" key="13">
    <source>
        <dbReference type="ARBA" id="ARBA00022932"/>
    </source>
</evidence>
<evidence type="ECO:0000256" key="9">
    <source>
        <dbReference type="ARBA" id="ARBA00022842"/>
    </source>
</evidence>
<dbReference type="SUPFAM" id="SSF50630">
    <property type="entry name" value="Acid proteases"/>
    <property type="match status" value="1"/>
</dbReference>
<dbReference type="InterPro" id="IPR043502">
    <property type="entry name" value="DNA/RNA_pol_sf"/>
</dbReference>
<evidence type="ECO:0000256" key="6">
    <source>
        <dbReference type="ARBA" id="ARBA00022750"/>
    </source>
</evidence>
<evidence type="ECO:0000256" key="3">
    <source>
        <dbReference type="ARBA" id="ARBA00022695"/>
    </source>
</evidence>